<protein>
    <submittedName>
        <fullName evidence="1">Predicted phosphatases</fullName>
    </submittedName>
</protein>
<dbReference type="InterPro" id="IPR023198">
    <property type="entry name" value="PGP-like_dom2"/>
</dbReference>
<dbReference type="InterPro" id="IPR006439">
    <property type="entry name" value="HAD-SF_hydro_IA"/>
</dbReference>
<dbReference type="InterPro" id="IPR050155">
    <property type="entry name" value="HAD-like_hydrolase_sf"/>
</dbReference>
<dbReference type="SFLD" id="SFLDG01129">
    <property type="entry name" value="C1.5:_HAD__Beta-PGM__Phosphata"/>
    <property type="match status" value="1"/>
</dbReference>
<dbReference type="SUPFAM" id="SSF56784">
    <property type="entry name" value="HAD-like"/>
    <property type="match status" value="1"/>
</dbReference>
<dbReference type="InterPro" id="IPR023214">
    <property type="entry name" value="HAD_sf"/>
</dbReference>
<evidence type="ECO:0000313" key="1">
    <source>
        <dbReference type="EMBL" id="ADI18238.1"/>
    </source>
</evidence>
<dbReference type="PANTHER" id="PTHR43434:SF22">
    <property type="entry name" value="PHOSPHOGLYCOLATE PHOSPHATASE"/>
    <property type="match status" value="1"/>
</dbReference>
<dbReference type="Gene3D" id="1.10.150.240">
    <property type="entry name" value="Putative phosphatase, domain 2"/>
    <property type="match status" value="1"/>
</dbReference>
<sequence length="252" mass="26258">MGSNVIHVADIDAPAGCVVFDKDGTLIDFHTIWGPRLARGATALAEAAGLGDEFLEHLYRAAGYDPANGTTSGQGPLATAPLHQFTVIIASVVYQHGISWDRALELSQKHIGAAMTARPDSKEIIPKGAVTESLQRLNDAGIRAAVATTDNRSATEAMLDTLSLRPFFADVRCGDDIGPVKPDTAVLEAIAATLQLNVSDLIMVGDTVSDLAMARKAGVALCVGVTGGAGSVEQLQPHADVLIEDVGQIRPA</sequence>
<dbReference type="PANTHER" id="PTHR43434">
    <property type="entry name" value="PHOSPHOGLYCOLATE PHOSPHATASE"/>
    <property type="match status" value="1"/>
</dbReference>
<reference evidence="1" key="1">
    <citation type="journal article" date="2011" name="Environ. Microbiol.">
        <title>Time-series analyses of Monterey Bay coastal microbial picoplankton using a 'genome proxy' microarray.</title>
        <authorList>
            <person name="Rich V.I."/>
            <person name="Pham V.D."/>
            <person name="Eppley J."/>
            <person name="Shi Y."/>
            <person name="DeLong E.F."/>
        </authorList>
    </citation>
    <scope>NUCLEOTIDE SEQUENCE</scope>
</reference>
<dbReference type="EMBL" id="GU474884">
    <property type="protein sequence ID" value="ADI18238.1"/>
    <property type="molecule type" value="Genomic_DNA"/>
</dbReference>
<organism evidence="1">
    <name type="scientific">uncultured gamma proteobacterium HF0200_40H22</name>
    <dbReference type="NCBI Taxonomy" id="710985"/>
    <lineage>
        <taxon>Bacteria</taxon>
        <taxon>Pseudomonadati</taxon>
        <taxon>Pseudomonadota</taxon>
        <taxon>Gammaproteobacteria</taxon>
        <taxon>environmental samples</taxon>
    </lineage>
</organism>
<dbReference type="AlphaFoldDB" id="E0XUZ7"/>
<dbReference type="InterPro" id="IPR036412">
    <property type="entry name" value="HAD-like_sf"/>
</dbReference>
<proteinExistence type="predicted"/>
<dbReference type="NCBIfam" id="TIGR01549">
    <property type="entry name" value="HAD-SF-IA-v1"/>
    <property type="match status" value="1"/>
</dbReference>
<name>E0XUZ7_9GAMM</name>
<dbReference type="GO" id="GO:0006281">
    <property type="term" value="P:DNA repair"/>
    <property type="evidence" value="ECO:0007669"/>
    <property type="project" value="TreeGrafter"/>
</dbReference>
<dbReference type="Gene3D" id="3.40.50.1000">
    <property type="entry name" value="HAD superfamily/HAD-like"/>
    <property type="match status" value="1"/>
</dbReference>
<dbReference type="Pfam" id="PF00702">
    <property type="entry name" value="Hydrolase"/>
    <property type="match status" value="1"/>
</dbReference>
<dbReference type="SFLD" id="SFLDS00003">
    <property type="entry name" value="Haloacid_Dehalogenase"/>
    <property type="match status" value="1"/>
</dbReference>
<accession>E0XUZ7</accession>
<dbReference type="GO" id="GO:0008967">
    <property type="term" value="F:phosphoglycolate phosphatase activity"/>
    <property type="evidence" value="ECO:0007669"/>
    <property type="project" value="TreeGrafter"/>
</dbReference>